<feature type="compositionally biased region" description="Basic and acidic residues" evidence="3">
    <location>
        <begin position="532"/>
        <end position="547"/>
    </location>
</feature>
<organism evidence="5 6">
    <name type="scientific">Kwoniella bestiolae CBS 10118</name>
    <dbReference type="NCBI Taxonomy" id="1296100"/>
    <lineage>
        <taxon>Eukaryota</taxon>
        <taxon>Fungi</taxon>
        <taxon>Dikarya</taxon>
        <taxon>Basidiomycota</taxon>
        <taxon>Agaricomycotina</taxon>
        <taxon>Tremellomycetes</taxon>
        <taxon>Tremellales</taxon>
        <taxon>Cryptococcaceae</taxon>
        <taxon>Kwoniella</taxon>
    </lineage>
</organism>
<feature type="compositionally biased region" description="Low complexity" evidence="3">
    <location>
        <begin position="224"/>
        <end position="239"/>
    </location>
</feature>
<dbReference type="Pfam" id="PF07557">
    <property type="entry name" value="Shugoshin_C"/>
    <property type="match status" value="1"/>
</dbReference>
<dbReference type="GeneID" id="30204764"/>
<feature type="compositionally biased region" description="Polar residues" evidence="3">
    <location>
        <begin position="406"/>
        <end position="419"/>
    </location>
</feature>
<reference evidence="5" key="1">
    <citation type="submission" date="2013-07" db="EMBL/GenBank/DDBJ databases">
        <authorList>
            <consortium name="The Broad Institute Genome Sequencing Platform"/>
            <person name="Cuomo C."/>
            <person name="Litvintseva A."/>
            <person name="Chen Y."/>
            <person name="Heitman J."/>
            <person name="Sun S."/>
            <person name="Springer D."/>
            <person name="Dromer F."/>
            <person name="Young S.K."/>
            <person name="Zeng Q."/>
            <person name="Gargeya S."/>
            <person name="Fitzgerald M."/>
            <person name="Abouelleil A."/>
            <person name="Alvarado L."/>
            <person name="Berlin A.M."/>
            <person name="Chapman S.B."/>
            <person name="Dewar J."/>
            <person name="Goldberg J."/>
            <person name="Griggs A."/>
            <person name="Gujja S."/>
            <person name="Hansen M."/>
            <person name="Howarth C."/>
            <person name="Imamovic A."/>
            <person name="Larimer J."/>
            <person name="McCowan C."/>
            <person name="Murphy C."/>
            <person name="Pearson M."/>
            <person name="Priest M."/>
            <person name="Roberts A."/>
            <person name="Saif S."/>
            <person name="Shea T."/>
            <person name="Sykes S."/>
            <person name="Wortman J."/>
            <person name="Nusbaum C."/>
            <person name="Birren B."/>
        </authorList>
    </citation>
    <scope>NUCLEOTIDE SEQUENCE</scope>
    <source>
        <strain evidence="5">CBS 10118</strain>
    </source>
</reference>
<dbReference type="GO" id="GO:0045132">
    <property type="term" value="P:meiotic chromosome segregation"/>
    <property type="evidence" value="ECO:0007669"/>
    <property type="project" value="InterPro"/>
</dbReference>
<feature type="compositionally biased region" description="Low complexity" evidence="3">
    <location>
        <begin position="336"/>
        <end position="346"/>
    </location>
</feature>
<reference evidence="5" key="2">
    <citation type="submission" date="2024-02" db="EMBL/GenBank/DDBJ databases">
        <title>Comparative genomics of Cryptococcus and Kwoniella reveals pathogenesis evolution and contrasting modes of karyotype evolution via chromosome fusion or intercentromeric recombination.</title>
        <authorList>
            <person name="Coelho M.A."/>
            <person name="David-Palma M."/>
            <person name="Shea T."/>
            <person name="Bowers K."/>
            <person name="McGinley-Smith S."/>
            <person name="Mohammad A.W."/>
            <person name="Gnirke A."/>
            <person name="Yurkov A.M."/>
            <person name="Nowrousian M."/>
            <person name="Sun S."/>
            <person name="Cuomo C.A."/>
            <person name="Heitman J."/>
        </authorList>
    </citation>
    <scope>NUCLEOTIDE SEQUENCE</scope>
    <source>
        <strain evidence="5">CBS 10118</strain>
    </source>
</reference>
<evidence type="ECO:0000313" key="6">
    <source>
        <dbReference type="Proteomes" id="UP000092730"/>
    </source>
</evidence>
<feature type="region of interest" description="Disordered" evidence="3">
    <location>
        <begin position="1"/>
        <end position="25"/>
    </location>
</feature>
<evidence type="ECO:0000256" key="3">
    <source>
        <dbReference type="SAM" id="MobiDB-lite"/>
    </source>
</evidence>
<comment type="similarity">
    <text evidence="1">Belongs to the shugoshin family.</text>
</comment>
<accession>A0AAJ8M4U9</accession>
<gene>
    <name evidence="5" type="ORF">I302_101688</name>
</gene>
<dbReference type="Proteomes" id="UP000092730">
    <property type="component" value="Chromosome 1"/>
</dbReference>
<feature type="region of interest" description="Disordered" evidence="3">
    <location>
        <begin position="176"/>
        <end position="311"/>
    </location>
</feature>
<evidence type="ECO:0000256" key="2">
    <source>
        <dbReference type="ARBA" id="ARBA00022829"/>
    </source>
</evidence>
<feature type="compositionally biased region" description="Basic and acidic residues" evidence="3">
    <location>
        <begin position="646"/>
        <end position="656"/>
    </location>
</feature>
<dbReference type="GO" id="GO:0005634">
    <property type="term" value="C:nucleus"/>
    <property type="evidence" value="ECO:0007669"/>
    <property type="project" value="InterPro"/>
</dbReference>
<sequence length="675" mass="73645">MAQRQGRRSLGLAPLPGLPTKADNGLTDAQRFEDFRRRHSKQNKDIIIDNVSRKTIIKGLQDDIAALHTELLEVRQANLILQAKIKRVQKDANKNIFGGNGTQVYEALNQLILAFPALKQLRDNLRIAREDEEEEDCAKKKKNRVNLVNGLVENTYATRPAEVARQNHGLWSLVEASESDGEQDNRRLKVKVKARHTGVGSIATSRSPRRSTQSPKVTYVEIASPSSSRSSVSPSPKKQSSVKKQRRRRESGLISIPPRSPSPQTQTQTQLQQTITPSEEVGEQSEWEEGKALEISPSDTNLNEDIPMPQDTVPSIPIVMVQREVELMDTIKEVSSSDSGTTSSSSRQTDPIAYTVPAEDLGTVGEEGIGRGRRSRSSVNYKEPSLSKKMRKPDGISTDEVLLTAKPTSRRSLLPNTNLPAPPSSASTLRPSTPPKKPSSSASSSEWPLSPIPSEQPLLNKQQPTLPRPNGMRRKSTLPKAGNTARSMVEENNDEDDVDELVDLDLGHEGYEDDLGDVQSRTEKLMLNSPAKPKEPKVSSTKNKDDNTTSSISTDNNLPKRVSSLTGKSFKPSSTSIKSASGLGIRRPIMPSSVSSSGTTTTAGQRNFTPTGRILSGSSRRVESDVLMEGDQVNIPPIAATSTRKVSGDRDRERKVGGGISTSGTAARRRMSAAV</sequence>
<name>A0AAJ8M4U9_9TREE</name>
<dbReference type="EMBL" id="CP144541">
    <property type="protein sequence ID" value="WVW79718.1"/>
    <property type="molecule type" value="Genomic_DNA"/>
</dbReference>
<feature type="compositionally biased region" description="Acidic residues" evidence="3">
    <location>
        <begin position="491"/>
        <end position="503"/>
    </location>
</feature>
<proteinExistence type="inferred from homology"/>
<dbReference type="InterPro" id="IPR011515">
    <property type="entry name" value="Shugoshin_C"/>
</dbReference>
<evidence type="ECO:0000256" key="1">
    <source>
        <dbReference type="ARBA" id="ARBA00010845"/>
    </source>
</evidence>
<dbReference type="GO" id="GO:0000775">
    <property type="term" value="C:chromosome, centromeric region"/>
    <property type="evidence" value="ECO:0007669"/>
    <property type="project" value="InterPro"/>
</dbReference>
<keyword evidence="6" id="KW-1185">Reference proteome</keyword>
<dbReference type="KEGG" id="kbi:30204764"/>
<feature type="compositionally biased region" description="Low complexity" evidence="3">
    <location>
        <begin position="592"/>
        <end position="602"/>
    </location>
</feature>
<feature type="compositionally biased region" description="Low complexity" evidence="3">
    <location>
        <begin position="204"/>
        <end position="215"/>
    </location>
</feature>
<dbReference type="AlphaFoldDB" id="A0AAJ8M4U9"/>
<dbReference type="RefSeq" id="XP_065725414.1">
    <property type="nucleotide sequence ID" value="XM_065869342.1"/>
</dbReference>
<feature type="region of interest" description="Disordered" evidence="3">
    <location>
        <begin position="332"/>
        <end position="675"/>
    </location>
</feature>
<feature type="compositionally biased region" description="Low complexity" evidence="3">
    <location>
        <begin position="438"/>
        <end position="449"/>
    </location>
</feature>
<evidence type="ECO:0000259" key="4">
    <source>
        <dbReference type="Pfam" id="PF07557"/>
    </source>
</evidence>
<protein>
    <recommendedName>
        <fullName evidence="4">Shugoshin C-terminal domain-containing protein</fullName>
    </recommendedName>
</protein>
<feature type="compositionally biased region" description="Basic residues" evidence="3">
    <location>
        <begin position="240"/>
        <end position="249"/>
    </location>
</feature>
<keyword evidence="2" id="KW-0159">Chromosome partition</keyword>
<feature type="domain" description="Shugoshin C-terminal" evidence="4">
    <location>
        <begin position="370"/>
        <end position="392"/>
    </location>
</feature>
<feature type="compositionally biased region" description="Low complexity" evidence="3">
    <location>
        <begin position="254"/>
        <end position="279"/>
    </location>
</feature>
<feature type="compositionally biased region" description="Polar residues" evidence="3">
    <location>
        <begin position="548"/>
        <end position="579"/>
    </location>
</feature>
<evidence type="ECO:0000313" key="5">
    <source>
        <dbReference type="EMBL" id="WVW79718.1"/>
    </source>
</evidence>